<protein>
    <submittedName>
        <fullName evidence="1">Uncharacterized protein</fullName>
    </submittedName>
</protein>
<gene>
    <name evidence="1" type="ORF">C8A04DRAFT_11395</name>
</gene>
<sequence length="386" mass="43248">MPNDNEGMPSSASPDVICAELLKVLSRLEVEQPMICQNTCLCPHFFLFQHYLLPLWDWGVTKIVCLNLGSLRHLDYGNKPQADDGTPAANRRVALRRQNALEATLLRPRARFNARPLDLLDPLQTMLRHVAALEVASTLKLFGCSRGVEHGLVREYLKKTGLVRDWCLAGMGMGVEDGCVKKLKKLPATAGYGGDGDMVDVPVYFWDGESYTEEDREALRRLAGVLKLGHLPLVEVVEGGLEEVWKVVDEKTLVYTVGVGSGSVRMEEMLARGVKPVALVWGDVNRSDGFNDDDRTRLDDYLGFGLDKRTAPHTIGHSHIYIRKDAIEETAKRQILPPYPVNFPAEYAYIPRREDWYLYEAPKLGTTRGQLFPDKKNKAVGKGEDK</sequence>
<dbReference type="Proteomes" id="UP001302676">
    <property type="component" value="Unassembled WGS sequence"/>
</dbReference>
<dbReference type="AlphaFoldDB" id="A0AAN6ZNK6"/>
<evidence type="ECO:0000313" key="1">
    <source>
        <dbReference type="EMBL" id="KAK4144533.1"/>
    </source>
</evidence>
<dbReference type="GeneID" id="87813569"/>
<reference evidence="1" key="2">
    <citation type="submission" date="2023-05" db="EMBL/GenBank/DDBJ databases">
        <authorList>
            <consortium name="Lawrence Berkeley National Laboratory"/>
            <person name="Steindorff A."/>
            <person name="Hensen N."/>
            <person name="Bonometti L."/>
            <person name="Westerberg I."/>
            <person name="Brannstrom I.O."/>
            <person name="Guillou S."/>
            <person name="Cros-Aarteil S."/>
            <person name="Calhoun S."/>
            <person name="Haridas S."/>
            <person name="Kuo A."/>
            <person name="Mondo S."/>
            <person name="Pangilinan J."/>
            <person name="Riley R."/>
            <person name="Labutti K."/>
            <person name="Andreopoulos B."/>
            <person name="Lipzen A."/>
            <person name="Chen C."/>
            <person name="Yanf M."/>
            <person name="Daum C."/>
            <person name="Ng V."/>
            <person name="Clum A."/>
            <person name="Ohm R."/>
            <person name="Martin F."/>
            <person name="Silar P."/>
            <person name="Natvig D."/>
            <person name="Lalanne C."/>
            <person name="Gautier V."/>
            <person name="Ament-Velasquez S.L."/>
            <person name="Kruys A."/>
            <person name="Hutchinson M.I."/>
            <person name="Powell A.J."/>
            <person name="Barry K."/>
            <person name="Miller A.N."/>
            <person name="Grigoriev I.V."/>
            <person name="Debuchy R."/>
            <person name="Gladieux P."/>
            <person name="Thoren M.H."/>
            <person name="Johannesson H."/>
        </authorList>
    </citation>
    <scope>NUCLEOTIDE SEQUENCE</scope>
    <source>
        <strain evidence="1">CBS 141.50</strain>
    </source>
</reference>
<keyword evidence="2" id="KW-1185">Reference proteome</keyword>
<accession>A0AAN6ZNK6</accession>
<proteinExistence type="predicted"/>
<dbReference type="EMBL" id="MU853576">
    <property type="protein sequence ID" value="KAK4144533.1"/>
    <property type="molecule type" value="Genomic_DNA"/>
</dbReference>
<name>A0AAN6ZNK6_9PEZI</name>
<reference evidence="1" key="1">
    <citation type="journal article" date="2023" name="Mol. Phylogenet. Evol.">
        <title>Genome-scale phylogeny and comparative genomics of the fungal order Sordariales.</title>
        <authorList>
            <person name="Hensen N."/>
            <person name="Bonometti L."/>
            <person name="Westerberg I."/>
            <person name="Brannstrom I.O."/>
            <person name="Guillou S."/>
            <person name="Cros-Aarteil S."/>
            <person name="Calhoun S."/>
            <person name="Haridas S."/>
            <person name="Kuo A."/>
            <person name="Mondo S."/>
            <person name="Pangilinan J."/>
            <person name="Riley R."/>
            <person name="LaButti K."/>
            <person name="Andreopoulos B."/>
            <person name="Lipzen A."/>
            <person name="Chen C."/>
            <person name="Yan M."/>
            <person name="Daum C."/>
            <person name="Ng V."/>
            <person name="Clum A."/>
            <person name="Steindorff A."/>
            <person name="Ohm R.A."/>
            <person name="Martin F."/>
            <person name="Silar P."/>
            <person name="Natvig D.O."/>
            <person name="Lalanne C."/>
            <person name="Gautier V."/>
            <person name="Ament-Velasquez S.L."/>
            <person name="Kruys A."/>
            <person name="Hutchinson M.I."/>
            <person name="Powell A.J."/>
            <person name="Barry K."/>
            <person name="Miller A.N."/>
            <person name="Grigoriev I.V."/>
            <person name="Debuchy R."/>
            <person name="Gladieux P."/>
            <person name="Hiltunen Thoren M."/>
            <person name="Johannesson H."/>
        </authorList>
    </citation>
    <scope>NUCLEOTIDE SEQUENCE</scope>
    <source>
        <strain evidence="1">CBS 141.50</strain>
    </source>
</reference>
<organism evidence="1 2">
    <name type="scientific">Dichotomopilus funicola</name>
    <dbReference type="NCBI Taxonomy" id="1934379"/>
    <lineage>
        <taxon>Eukaryota</taxon>
        <taxon>Fungi</taxon>
        <taxon>Dikarya</taxon>
        <taxon>Ascomycota</taxon>
        <taxon>Pezizomycotina</taxon>
        <taxon>Sordariomycetes</taxon>
        <taxon>Sordariomycetidae</taxon>
        <taxon>Sordariales</taxon>
        <taxon>Chaetomiaceae</taxon>
        <taxon>Dichotomopilus</taxon>
    </lineage>
</organism>
<evidence type="ECO:0000313" key="2">
    <source>
        <dbReference type="Proteomes" id="UP001302676"/>
    </source>
</evidence>
<dbReference type="RefSeq" id="XP_062637904.1">
    <property type="nucleotide sequence ID" value="XM_062776956.1"/>
</dbReference>
<comment type="caution">
    <text evidence="1">The sequence shown here is derived from an EMBL/GenBank/DDBJ whole genome shotgun (WGS) entry which is preliminary data.</text>
</comment>